<dbReference type="Pfam" id="PF13673">
    <property type="entry name" value="Acetyltransf_10"/>
    <property type="match status" value="1"/>
</dbReference>
<dbReference type="InterPro" id="IPR000182">
    <property type="entry name" value="GNAT_dom"/>
</dbReference>
<dbReference type="PANTHER" id="PTHR43877">
    <property type="entry name" value="AMINOALKYLPHOSPHONATE N-ACETYLTRANSFERASE-RELATED-RELATED"/>
    <property type="match status" value="1"/>
</dbReference>
<evidence type="ECO:0000259" key="3">
    <source>
        <dbReference type="PROSITE" id="PS51186"/>
    </source>
</evidence>
<protein>
    <submittedName>
        <fullName evidence="4">GNAT family N-acetyltransferase</fullName>
        <ecNumber evidence="4">2.3.1.-</ecNumber>
    </submittedName>
</protein>
<dbReference type="Gene3D" id="3.40.630.30">
    <property type="match status" value="1"/>
</dbReference>
<dbReference type="Proteomes" id="UP001430796">
    <property type="component" value="Unassembled WGS sequence"/>
</dbReference>
<reference evidence="4 5" key="3">
    <citation type="submission" date="2022-01" db="EMBL/GenBank/DDBJ databases">
        <authorList>
            <person name="Zhou L.Y."/>
        </authorList>
    </citation>
    <scope>NUCLEOTIDE SEQUENCE [LARGE SCALE GENOMIC DNA]</scope>
    <source>
        <strain evidence="4 5">TLK-CK17</strain>
    </source>
</reference>
<evidence type="ECO:0000256" key="1">
    <source>
        <dbReference type="ARBA" id="ARBA00022679"/>
    </source>
</evidence>
<keyword evidence="1 4" id="KW-0808">Transferase</keyword>
<dbReference type="InterPro" id="IPR050832">
    <property type="entry name" value="Bact_Acetyltransf"/>
</dbReference>
<keyword evidence="5" id="KW-1185">Reference proteome</keyword>
<dbReference type="GO" id="GO:0016746">
    <property type="term" value="F:acyltransferase activity"/>
    <property type="evidence" value="ECO:0007669"/>
    <property type="project" value="UniProtKB-KW"/>
</dbReference>
<reference evidence="5" key="2">
    <citation type="submission" date="2022-01" db="EMBL/GenBank/DDBJ databases">
        <title>Lysobacter chinensis sp. nov., a bacterium isolated from cow dung compost.</title>
        <authorList>
            <person name="Zhou L.Y."/>
        </authorList>
    </citation>
    <scope>NUCLEOTIDE SEQUENCE [LARGE SCALE GENOMIC DNA]</scope>
    <source>
        <strain evidence="5">TLK-CK17</strain>
    </source>
</reference>
<dbReference type="InterPro" id="IPR016181">
    <property type="entry name" value="Acyl_CoA_acyltransferase"/>
</dbReference>
<dbReference type="PANTHER" id="PTHR43877:SF1">
    <property type="entry name" value="ACETYLTRANSFERASE"/>
    <property type="match status" value="1"/>
</dbReference>
<reference evidence="4 5" key="1">
    <citation type="submission" date="2022-01" db="EMBL/GenBank/DDBJ databases">
        <title>Lysobacter chinensis sp. nov., a bacterium isolated from cow dung compost.</title>
        <authorList>
            <person name="Liu Y."/>
        </authorList>
    </citation>
    <scope>NUCLEOTIDE SEQUENCE [LARGE SCALE GENOMIC DNA]</scope>
    <source>
        <strain evidence="4 5">TLK-CK17</strain>
    </source>
</reference>
<keyword evidence="2 4" id="KW-0012">Acyltransferase</keyword>
<feature type="domain" description="N-acetyltransferase" evidence="3">
    <location>
        <begin position="10"/>
        <end position="148"/>
    </location>
</feature>
<dbReference type="InterPro" id="IPR057691">
    <property type="entry name" value="DUF7931"/>
</dbReference>
<name>A0ABS9HQ58_9GAMM</name>
<dbReference type="SUPFAM" id="SSF55729">
    <property type="entry name" value="Acyl-CoA N-acyltransferases (Nat)"/>
    <property type="match status" value="1"/>
</dbReference>
<dbReference type="Pfam" id="PF25559">
    <property type="entry name" value="DUF7931"/>
    <property type="match status" value="1"/>
</dbReference>
<dbReference type="EC" id="2.3.1.-" evidence="4"/>
<dbReference type="EMBL" id="JAKJPO010000001">
    <property type="protein sequence ID" value="MCF7220237.1"/>
    <property type="molecule type" value="Genomic_DNA"/>
</dbReference>
<dbReference type="SUPFAM" id="SSF56024">
    <property type="entry name" value="Phospholipase D/nuclease"/>
    <property type="match status" value="1"/>
</dbReference>
<evidence type="ECO:0000313" key="5">
    <source>
        <dbReference type="Proteomes" id="UP001430796"/>
    </source>
</evidence>
<evidence type="ECO:0000256" key="2">
    <source>
        <dbReference type="ARBA" id="ARBA00023315"/>
    </source>
</evidence>
<dbReference type="RefSeq" id="WP_237052636.1">
    <property type="nucleotide sequence ID" value="NZ_JAKJPO010000001.1"/>
</dbReference>
<proteinExistence type="predicted"/>
<gene>
    <name evidence="4" type="ORF">L3V18_00325</name>
</gene>
<comment type="caution">
    <text evidence="4">The sequence shown here is derived from an EMBL/GenBank/DDBJ whole genome shotgun (WGS) entry which is preliminary data.</text>
</comment>
<dbReference type="CDD" id="cd04301">
    <property type="entry name" value="NAT_SF"/>
    <property type="match status" value="1"/>
</dbReference>
<evidence type="ECO:0000313" key="4">
    <source>
        <dbReference type="EMBL" id="MCF7220237.1"/>
    </source>
</evidence>
<sequence length="304" mass="33784">MSAVDDSAAFTVEAVDYAAALPDLRAVRETVFVREQGVPAEIELDALDPLCDHVLARDGVGRPIGTGRLTPERRIGRMAVLSEWRGRGVGDALLAALIERARAHHWRAVSLHAQADAIAFYLRHGFLPEGPRFEEAGIQHQAMRRVIDGPNPVADRETALAAMLGLVATARRELRLYTRELDPGLLDRPELMAAFRRFAVAGGELRILLQDPQSPQREQAPLIALSQRLPSAIGFRVVEEPVDRDFAGAYAVNDRGGWYYRSLGHRFEGETRLDSPGRARQLRAAFQEVWERARPCTEFRALGI</sequence>
<dbReference type="PROSITE" id="PS51186">
    <property type="entry name" value="GNAT"/>
    <property type="match status" value="1"/>
</dbReference>
<accession>A0ABS9HQ58</accession>
<organism evidence="4 5">
    <name type="scientific">Marilutibacter chinensis</name>
    <dbReference type="NCBI Taxonomy" id="2912247"/>
    <lineage>
        <taxon>Bacteria</taxon>
        <taxon>Pseudomonadati</taxon>
        <taxon>Pseudomonadota</taxon>
        <taxon>Gammaproteobacteria</taxon>
        <taxon>Lysobacterales</taxon>
        <taxon>Lysobacteraceae</taxon>
        <taxon>Marilutibacter</taxon>
    </lineage>
</organism>